<dbReference type="Pfam" id="PF00512">
    <property type="entry name" value="HisKA"/>
    <property type="match status" value="1"/>
</dbReference>
<keyword evidence="14" id="KW-0614">Plasmid</keyword>
<comment type="catalytic activity">
    <reaction evidence="1">
        <text>ATP + protein L-histidine = ADP + protein N-phospho-L-histidine.</text>
        <dbReference type="EC" id="2.7.13.3"/>
    </reaction>
</comment>
<protein>
    <recommendedName>
        <fullName evidence="3">histidine kinase</fullName>
        <ecNumber evidence="3">2.7.13.3</ecNumber>
    </recommendedName>
</protein>
<evidence type="ECO:0000256" key="4">
    <source>
        <dbReference type="ARBA" id="ARBA00022553"/>
    </source>
</evidence>
<dbReference type="InterPro" id="IPR003660">
    <property type="entry name" value="HAMP_dom"/>
</dbReference>
<evidence type="ECO:0000256" key="10">
    <source>
        <dbReference type="ARBA" id="ARBA00023136"/>
    </source>
</evidence>
<evidence type="ECO:0000256" key="1">
    <source>
        <dbReference type="ARBA" id="ARBA00000085"/>
    </source>
</evidence>
<feature type="domain" description="Histidine kinase" evidence="12">
    <location>
        <begin position="241"/>
        <end position="448"/>
    </location>
</feature>
<comment type="subcellular location">
    <subcellularLocation>
        <location evidence="2">Membrane</location>
    </subcellularLocation>
</comment>
<dbReference type="GO" id="GO:0016301">
    <property type="term" value="F:kinase activity"/>
    <property type="evidence" value="ECO:0007669"/>
    <property type="project" value="UniProtKB-KW"/>
</dbReference>
<reference evidence="14 15" key="1">
    <citation type="submission" date="2023-09" db="EMBL/GenBank/DDBJ databases">
        <title>Thioclava shenzhenensis sp. nov., a multidrug resistant bacteria-antagonizing species isolated from coastal seawater.</title>
        <authorList>
            <person name="Long M."/>
        </authorList>
    </citation>
    <scope>NUCLEOTIDE SEQUENCE [LARGE SCALE GENOMIC DNA]</scope>
    <source>
        <strain evidence="14 15">FTW29</strain>
        <plasmid evidence="14 15">unnamed1</plasmid>
    </source>
</reference>
<dbReference type="InterPro" id="IPR036097">
    <property type="entry name" value="HisK_dim/P_sf"/>
</dbReference>
<dbReference type="CDD" id="cd00082">
    <property type="entry name" value="HisKA"/>
    <property type="match status" value="1"/>
</dbReference>
<dbReference type="Gene3D" id="6.10.340.10">
    <property type="match status" value="1"/>
</dbReference>
<evidence type="ECO:0000256" key="3">
    <source>
        <dbReference type="ARBA" id="ARBA00012438"/>
    </source>
</evidence>
<dbReference type="Pfam" id="PF02518">
    <property type="entry name" value="HATPase_c"/>
    <property type="match status" value="1"/>
</dbReference>
<dbReference type="PROSITE" id="PS50109">
    <property type="entry name" value="HIS_KIN"/>
    <property type="match status" value="1"/>
</dbReference>
<dbReference type="InterPro" id="IPR003661">
    <property type="entry name" value="HisK_dim/P_dom"/>
</dbReference>
<dbReference type="InterPro" id="IPR036890">
    <property type="entry name" value="HATPase_C_sf"/>
</dbReference>
<dbReference type="SUPFAM" id="SSF55874">
    <property type="entry name" value="ATPase domain of HSP90 chaperone/DNA topoisomerase II/histidine kinase"/>
    <property type="match status" value="1"/>
</dbReference>
<evidence type="ECO:0000256" key="11">
    <source>
        <dbReference type="SAM" id="Phobius"/>
    </source>
</evidence>
<dbReference type="InterPro" id="IPR005467">
    <property type="entry name" value="His_kinase_dom"/>
</dbReference>
<evidence type="ECO:0000256" key="5">
    <source>
        <dbReference type="ARBA" id="ARBA00022679"/>
    </source>
</evidence>
<dbReference type="SMART" id="SM00388">
    <property type="entry name" value="HisKA"/>
    <property type="match status" value="1"/>
</dbReference>
<evidence type="ECO:0000313" key="15">
    <source>
        <dbReference type="Proteomes" id="UP001623290"/>
    </source>
</evidence>
<dbReference type="PROSITE" id="PS50885">
    <property type="entry name" value="HAMP"/>
    <property type="match status" value="1"/>
</dbReference>
<dbReference type="EC" id="2.7.13.3" evidence="3"/>
<evidence type="ECO:0000256" key="9">
    <source>
        <dbReference type="ARBA" id="ARBA00023012"/>
    </source>
</evidence>
<evidence type="ECO:0000313" key="14">
    <source>
        <dbReference type="EMBL" id="WRY35109.1"/>
    </source>
</evidence>
<proteinExistence type="predicted"/>
<organism evidence="14 15">
    <name type="scientific">Thioclava litoralis</name>
    <dbReference type="NCBI Taxonomy" id="3076557"/>
    <lineage>
        <taxon>Bacteria</taxon>
        <taxon>Pseudomonadati</taxon>
        <taxon>Pseudomonadota</taxon>
        <taxon>Alphaproteobacteria</taxon>
        <taxon>Rhodobacterales</taxon>
        <taxon>Paracoccaceae</taxon>
        <taxon>Thioclava</taxon>
    </lineage>
</organism>
<dbReference type="InterPro" id="IPR050428">
    <property type="entry name" value="TCS_sensor_his_kinase"/>
</dbReference>
<dbReference type="EMBL" id="CP135444">
    <property type="protein sequence ID" value="WRY35109.1"/>
    <property type="molecule type" value="Genomic_DNA"/>
</dbReference>
<sequence>MRLRPLSWSMRFAAMISGVFALAAVSAGGVSYYLQSGETAHRLEADVEATTEALAFVAQNGDMDDLTEQIDAQMAVMRNASNLIAFIPKDGGAILGNASVLPAFTGARHLKVGIDMQLRAALADTPEGYVAYAIRIPEGLIVTGRDDEWLRAQAEMMLGSFGWGLGIALLLSTGVAVVIARRSERRVQRMEDTLTEVGHGEHGLRIADTGRDDIARLAQSVDRTLDQLEDGISVIRQVSTDIAHDLRAPLARLRLRLEPVALDDQAPMPVRQEIGRALSDLDQVSETFDAILRLARMQAGMVEIALQPVDLSALCAQIHEMMEPIAEDLGHRLALEMPEGLVIQADRELLTQAIVNLIDNATRHCPTGAVITLAATQGEITVSDTGPGIPEPDLARVRERFVRLDRARNTQGSGLGLSLVEAIASLHGARLELANLHPGLQARIALVQ</sequence>
<keyword evidence="4" id="KW-0597">Phosphoprotein</keyword>
<geneLocation type="plasmid" evidence="14 15">
    <name>unnamed1</name>
</geneLocation>
<dbReference type="SMART" id="SM00387">
    <property type="entry name" value="HATPase_c"/>
    <property type="match status" value="1"/>
</dbReference>
<feature type="transmembrane region" description="Helical" evidence="11">
    <location>
        <begin position="161"/>
        <end position="180"/>
    </location>
</feature>
<evidence type="ECO:0000256" key="7">
    <source>
        <dbReference type="ARBA" id="ARBA00022777"/>
    </source>
</evidence>
<evidence type="ECO:0000259" key="12">
    <source>
        <dbReference type="PROSITE" id="PS50109"/>
    </source>
</evidence>
<dbReference type="PANTHER" id="PTHR45436:SF8">
    <property type="entry name" value="HISTIDINE KINASE"/>
    <property type="match status" value="1"/>
</dbReference>
<accession>A0ABZ1E4T1</accession>
<name>A0ABZ1E4T1_9RHOB</name>
<evidence type="ECO:0000256" key="2">
    <source>
        <dbReference type="ARBA" id="ARBA00004370"/>
    </source>
</evidence>
<keyword evidence="7 14" id="KW-0418">Kinase</keyword>
<keyword evidence="15" id="KW-1185">Reference proteome</keyword>
<feature type="domain" description="HAMP" evidence="13">
    <location>
        <begin position="181"/>
        <end position="233"/>
    </location>
</feature>
<evidence type="ECO:0000259" key="13">
    <source>
        <dbReference type="PROSITE" id="PS50885"/>
    </source>
</evidence>
<dbReference type="PANTHER" id="PTHR45436">
    <property type="entry name" value="SENSOR HISTIDINE KINASE YKOH"/>
    <property type="match status" value="1"/>
</dbReference>
<keyword evidence="6 11" id="KW-0812">Transmembrane</keyword>
<dbReference type="InterPro" id="IPR003594">
    <property type="entry name" value="HATPase_dom"/>
</dbReference>
<keyword evidence="9" id="KW-0902">Two-component regulatory system</keyword>
<evidence type="ECO:0000256" key="8">
    <source>
        <dbReference type="ARBA" id="ARBA00022989"/>
    </source>
</evidence>
<gene>
    <name evidence="14" type="ORF">RPE78_14815</name>
</gene>
<keyword evidence="8 11" id="KW-1133">Transmembrane helix</keyword>
<dbReference type="Proteomes" id="UP001623290">
    <property type="component" value="Plasmid unnamed1"/>
</dbReference>
<dbReference type="SMART" id="SM00304">
    <property type="entry name" value="HAMP"/>
    <property type="match status" value="1"/>
</dbReference>
<evidence type="ECO:0000256" key="6">
    <source>
        <dbReference type="ARBA" id="ARBA00022692"/>
    </source>
</evidence>
<dbReference type="PRINTS" id="PR00344">
    <property type="entry name" value="BCTRLSENSOR"/>
</dbReference>
<keyword evidence="10 11" id="KW-0472">Membrane</keyword>
<dbReference type="Gene3D" id="3.30.565.10">
    <property type="entry name" value="Histidine kinase-like ATPase, C-terminal domain"/>
    <property type="match status" value="1"/>
</dbReference>
<dbReference type="RefSeq" id="WP_330646852.1">
    <property type="nucleotide sequence ID" value="NZ_CP135444.1"/>
</dbReference>
<dbReference type="SUPFAM" id="SSF47384">
    <property type="entry name" value="Homodimeric domain of signal transducing histidine kinase"/>
    <property type="match status" value="1"/>
</dbReference>
<dbReference type="InterPro" id="IPR004358">
    <property type="entry name" value="Sig_transdc_His_kin-like_C"/>
</dbReference>
<keyword evidence="5" id="KW-0808">Transferase</keyword>